<evidence type="ECO:0000313" key="3">
    <source>
        <dbReference type="Proteomes" id="UP000239814"/>
    </source>
</evidence>
<feature type="domain" description="Carboxymuconolactone decarboxylase-like" evidence="1">
    <location>
        <begin position="15"/>
        <end position="97"/>
    </location>
</feature>
<dbReference type="InterPro" id="IPR004675">
    <property type="entry name" value="AhpD_core"/>
</dbReference>
<keyword evidence="2" id="KW-0560">Oxidoreductase</keyword>
<protein>
    <submittedName>
        <fullName evidence="2">Alkylhydroperoxidase</fullName>
    </submittedName>
</protein>
<dbReference type="Proteomes" id="UP000239814">
    <property type="component" value="Chromosome"/>
</dbReference>
<keyword evidence="2" id="KW-0575">Peroxidase</keyword>
<evidence type="ECO:0000259" key="1">
    <source>
        <dbReference type="Pfam" id="PF02627"/>
    </source>
</evidence>
<dbReference type="Pfam" id="PF02627">
    <property type="entry name" value="CMD"/>
    <property type="match status" value="1"/>
</dbReference>
<dbReference type="PANTHER" id="PTHR34846">
    <property type="entry name" value="4-CARBOXYMUCONOLACTONE DECARBOXYLASE FAMILY PROTEIN (AFU_ORTHOLOGUE AFUA_6G11590)"/>
    <property type="match status" value="1"/>
</dbReference>
<dbReference type="OrthoDB" id="9801997at2"/>
<proteinExistence type="predicted"/>
<name>A0A2S0KGX0_9ACTN</name>
<gene>
    <name evidence="2" type="ORF">C6V83_12205</name>
</gene>
<dbReference type="Gene3D" id="1.20.1290.10">
    <property type="entry name" value="AhpD-like"/>
    <property type="match status" value="1"/>
</dbReference>
<dbReference type="AlphaFoldDB" id="A0A2S0KGX0"/>
<accession>A0A2S0KGX0</accession>
<dbReference type="SUPFAM" id="SSF69118">
    <property type="entry name" value="AhpD-like"/>
    <property type="match status" value="1"/>
</dbReference>
<keyword evidence="3" id="KW-1185">Reference proteome</keyword>
<dbReference type="InterPro" id="IPR003779">
    <property type="entry name" value="CMD-like"/>
</dbReference>
<sequence length="154" mass="16747">MSMSARMTSPAYVLPGVADALQAINDAVLATGLPAELVELVQLRASQLNHCAVCVDGHWRLGRRFGASDEKLFAVGVWRHALYYSETERIALDVTEELTLLPGRPEALGDDLWERAAGAFDADQLAALIVAVGQINSWNRMNHAVHGQAGSWRP</sequence>
<evidence type="ECO:0000313" key="2">
    <source>
        <dbReference type="EMBL" id="AVM00906.1"/>
    </source>
</evidence>
<dbReference type="EMBL" id="CP027433">
    <property type="protein sequence ID" value="AVM00906.1"/>
    <property type="molecule type" value="Genomic_DNA"/>
</dbReference>
<dbReference type="PANTHER" id="PTHR34846:SF7">
    <property type="entry name" value="BLL7811 PROTEIN"/>
    <property type="match status" value="1"/>
</dbReference>
<dbReference type="InterPro" id="IPR029032">
    <property type="entry name" value="AhpD-like"/>
</dbReference>
<reference evidence="2 3" key="1">
    <citation type="submission" date="2018-03" db="EMBL/GenBank/DDBJ databases">
        <title>Characteristics and genome of n-alkane degrading marine bacteria Gordonia iterans isolated from crude oil contaminated in Tae-an, South Korea.</title>
        <authorList>
            <person name="Lee S.-S."/>
            <person name="Kim H."/>
        </authorList>
    </citation>
    <scope>NUCLEOTIDE SEQUENCE [LARGE SCALE GENOMIC DNA]</scope>
    <source>
        <strain evidence="2 3">Co17</strain>
    </source>
</reference>
<dbReference type="KEGG" id="git:C6V83_12205"/>
<dbReference type="GO" id="GO:0051920">
    <property type="term" value="F:peroxiredoxin activity"/>
    <property type="evidence" value="ECO:0007669"/>
    <property type="project" value="InterPro"/>
</dbReference>
<organism evidence="2 3">
    <name type="scientific">Gordonia iterans</name>
    <dbReference type="NCBI Taxonomy" id="1004901"/>
    <lineage>
        <taxon>Bacteria</taxon>
        <taxon>Bacillati</taxon>
        <taxon>Actinomycetota</taxon>
        <taxon>Actinomycetes</taxon>
        <taxon>Mycobacteriales</taxon>
        <taxon>Gordoniaceae</taxon>
        <taxon>Gordonia</taxon>
    </lineage>
</organism>
<dbReference type="NCBIfam" id="TIGR00778">
    <property type="entry name" value="ahpD_dom"/>
    <property type="match status" value="1"/>
</dbReference>